<evidence type="ECO:0000313" key="1">
    <source>
        <dbReference type="EMBL" id="EIM30407.1"/>
    </source>
</evidence>
<dbReference type="PATRIC" id="fig|864069.3.peg.1069"/>
<proteinExistence type="predicted"/>
<gene>
    <name evidence="1" type="ORF">MicloDRAFT_00009580</name>
</gene>
<evidence type="ECO:0000313" key="2">
    <source>
        <dbReference type="Proteomes" id="UP000003947"/>
    </source>
</evidence>
<dbReference type="EMBL" id="JH660638">
    <property type="protein sequence ID" value="EIM30407.1"/>
    <property type="molecule type" value="Genomic_DNA"/>
</dbReference>
<sequence>MAELRLTDTIEEKLALISPTVKAIEFGGELPYLRELQTLLRQHLASLVVLFERDPGLDAATTDLYAAAAAVVNDTARASQPFARKRRLLKEAQVRFQERIATARPNGRRVCAAWRQNELFLAA</sequence>
<dbReference type="HOGENOM" id="CLU_2130556_0_0_5"/>
<name>I4Z2G5_9HYPH</name>
<dbReference type="AlphaFoldDB" id="I4Z2G5"/>
<dbReference type="RefSeq" id="WP_009489596.1">
    <property type="nucleotide sequence ID" value="NZ_CP141049.1"/>
</dbReference>
<accession>I4Z2G5</accession>
<reference evidence="1 2" key="1">
    <citation type="submission" date="2012-02" db="EMBL/GenBank/DDBJ databases">
        <title>Improved High-Quality Draft sequence of Microvirga sp. WSM3557.</title>
        <authorList>
            <consortium name="US DOE Joint Genome Institute"/>
            <person name="Lucas S."/>
            <person name="Han J."/>
            <person name="Lapidus A."/>
            <person name="Cheng J.-F."/>
            <person name="Goodwin L."/>
            <person name="Pitluck S."/>
            <person name="Peters L."/>
            <person name="Zhang X."/>
            <person name="Detter J.C."/>
            <person name="Han C."/>
            <person name="Tapia R."/>
            <person name="Land M."/>
            <person name="Hauser L."/>
            <person name="Kyrpides N."/>
            <person name="Ivanova N."/>
            <person name="Pagani I."/>
            <person name="Brau L."/>
            <person name="Yates R."/>
            <person name="O'Hara G."/>
            <person name="Rui T."/>
            <person name="Howieson J."/>
            <person name="Reeve W."/>
            <person name="Woyke T."/>
        </authorList>
    </citation>
    <scope>NUCLEOTIDE SEQUENCE [LARGE SCALE GENOMIC DNA]</scope>
    <source>
        <strain evidence="1 2">WSM3557</strain>
    </source>
</reference>
<protein>
    <submittedName>
        <fullName evidence="1">Uncharacterized protein</fullName>
    </submittedName>
</protein>
<organism evidence="1 2">
    <name type="scientific">Microvirga lotononidis</name>
    <dbReference type="NCBI Taxonomy" id="864069"/>
    <lineage>
        <taxon>Bacteria</taxon>
        <taxon>Pseudomonadati</taxon>
        <taxon>Pseudomonadota</taxon>
        <taxon>Alphaproteobacteria</taxon>
        <taxon>Hyphomicrobiales</taxon>
        <taxon>Methylobacteriaceae</taxon>
        <taxon>Microvirga</taxon>
    </lineage>
</organism>
<dbReference type="Proteomes" id="UP000003947">
    <property type="component" value="Unassembled WGS sequence"/>
</dbReference>
<keyword evidence="2" id="KW-1185">Reference proteome</keyword>